<name>A0A2H4SM94_CORMI</name>
<dbReference type="VEuPathDB" id="FungiDB:CCM_01491"/>
<dbReference type="VEuPathDB" id="FungiDB:A9K55_004844"/>
<dbReference type="Proteomes" id="UP000323067">
    <property type="component" value="Chromosome v"/>
</dbReference>
<evidence type="ECO:0000313" key="3">
    <source>
        <dbReference type="Proteomes" id="UP000323067"/>
    </source>
</evidence>
<feature type="chain" id="PRO_5014114709" description="IDI-2" evidence="1">
    <location>
        <begin position="21"/>
        <end position="147"/>
    </location>
</feature>
<gene>
    <name evidence="2" type="ORF">A9K55_004844</name>
</gene>
<accession>A0A2H4SM94</accession>
<dbReference type="EMBL" id="CP023325">
    <property type="protein sequence ID" value="ATY64232.1"/>
    <property type="molecule type" value="Genomic_DNA"/>
</dbReference>
<evidence type="ECO:0008006" key="4">
    <source>
        <dbReference type="Google" id="ProtNLM"/>
    </source>
</evidence>
<organism evidence="2 3">
    <name type="scientific">Cordyceps militaris</name>
    <name type="common">Caterpillar fungus</name>
    <name type="synonym">Clavaria militaris</name>
    <dbReference type="NCBI Taxonomy" id="73501"/>
    <lineage>
        <taxon>Eukaryota</taxon>
        <taxon>Fungi</taxon>
        <taxon>Dikarya</taxon>
        <taxon>Ascomycota</taxon>
        <taxon>Pezizomycotina</taxon>
        <taxon>Sordariomycetes</taxon>
        <taxon>Hypocreomycetidae</taxon>
        <taxon>Hypocreales</taxon>
        <taxon>Cordycipitaceae</taxon>
        <taxon>Cordyceps</taxon>
    </lineage>
</organism>
<reference evidence="2 3" key="1">
    <citation type="journal article" date="2017" name="BMC Genomics">
        <title>Chromosome level assembly and secondary metabolite potential of the parasitic fungus Cordyceps militaris.</title>
        <authorList>
            <person name="Kramer G.J."/>
            <person name="Nodwell J.R."/>
        </authorList>
    </citation>
    <scope>NUCLEOTIDE SEQUENCE [LARGE SCALE GENOMIC DNA]</scope>
    <source>
        <strain evidence="2 3">ATCC 34164</strain>
    </source>
</reference>
<dbReference type="OrthoDB" id="3660930at2759"/>
<proteinExistence type="predicted"/>
<dbReference type="OMA" id="CKKCGCG"/>
<sequence length="147" mass="15478">MRSTIAILLQAASLATALSAVDMAHVNGLTRGDVTHTEAAALCGDLGVMEVPVGMDPYTVRACKEHPSSLETEALTLEKRKCWYGPPSGCSRQHWCYRSCDNGGQGSWCWTTVGSPLGAWKSCGRDEDCSPSDPCSGGGCKKCGCGC</sequence>
<protein>
    <recommendedName>
        <fullName evidence="4">IDI-2</fullName>
    </recommendedName>
</protein>
<keyword evidence="1" id="KW-0732">Signal</keyword>
<evidence type="ECO:0000313" key="2">
    <source>
        <dbReference type="EMBL" id="ATY64232.1"/>
    </source>
</evidence>
<feature type="signal peptide" evidence="1">
    <location>
        <begin position="1"/>
        <end position="20"/>
    </location>
</feature>
<evidence type="ECO:0000256" key="1">
    <source>
        <dbReference type="SAM" id="SignalP"/>
    </source>
</evidence>
<dbReference type="AlphaFoldDB" id="A0A2H4SM94"/>